<sequence>MEVSSEASWESSTSRKRRAWAKSRDQWHTVDENVMGTTSSSGDSVDKIKSWLEDCGSRQGSLQEESNPPGLKGLNAKNSFEDDLSLGAEAILFQSPTEPNSSHKPQVTKSQQILQMSKSKASTVSEGTGGTVSSVSEILDMYREDPEEILYNLGFGMEEPNITAKIPSRFFSCASHANGINFRVFLEAQVKRLGEENPSYTLASRFRQIEVLTTMANALTSLYSRVSKTPVQKIGPVHQFSFSPDKSIGGASNKLQEGKGNAGKAVQKLRKTITKLCLYGASRDLESPKQKTGSPSKKSPGLELTGDLSVKTDSVRTEVQGMEMTYKKASNSEERDLSHPEEEGRRKPNSAVIKEMWRTDTARSRLYGFSTDSDQSWEMEFPIKQQECSNPVPLHSPDTVWNFYGFGKQPTDTQEFKHIALIQWNSQSSSEESDALKHDMNPQDILGINDSAGSLFQKNANHNT</sequence>
<feature type="region of interest" description="Disordered" evidence="1">
    <location>
        <begin position="285"/>
        <end position="307"/>
    </location>
</feature>
<name>A0A401RPV5_CHIPU</name>
<reference evidence="3 4" key="1">
    <citation type="journal article" date="2018" name="Nat. Ecol. Evol.">
        <title>Shark genomes provide insights into elasmobranch evolution and the origin of vertebrates.</title>
        <authorList>
            <person name="Hara Y"/>
            <person name="Yamaguchi K"/>
            <person name="Onimaru K"/>
            <person name="Kadota M"/>
            <person name="Koyanagi M"/>
            <person name="Keeley SD"/>
            <person name="Tatsumi K"/>
            <person name="Tanaka K"/>
            <person name="Motone F"/>
            <person name="Kageyama Y"/>
            <person name="Nozu R"/>
            <person name="Adachi N"/>
            <person name="Nishimura O"/>
            <person name="Nakagawa R"/>
            <person name="Tanegashima C"/>
            <person name="Kiyatake I"/>
            <person name="Matsumoto R"/>
            <person name="Murakumo K"/>
            <person name="Nishida K"/>
            <person name="Terakita A"/>
            <person name="Kuratani S"/>
            <person name="Sato K"/>
            <person name="Hyodo S Kuraku.S."/>
        </authorList>
    </citation>
    <scope>NUCLEOTIDE SEQUENCE [LARGE SCALE GENOMIC DNA]</scope>
</reference>
<dbReference type="PANTHER" id="PTHR17469">
    <property type="entry name" value="SPERM SPECIFIC ANTIGEN 2-RELATED"/>
    <property type="match status" value="1"/>
</dbReference>
<dbReference type="OrthoDB" id="6088188at2759"/>
<feature type="compositionally biased region" description="Basic and acidic residues" evidence="1">
    <location>
        <begin position="330"/>
        <end position="346"/>
    </location>
</feature>
<dbReference type="Proteomes" id="UP000287033">
    <property type="component" value="Unassembled WGS sequence"/>
</dbReference>
<feature type="region of interest" description="Disordered" evidence="1">
    <location>
        <begin position="325"/>
        <end position="349"/>
    </location>
</feature>
<evidence type="ECO:0000256" key="1">
    <source>
        <dbReference type="SAM" id="MobiDB-lite"/>
    </source>
</evidence>
<feature type="region of interest" description="Disordered" evidence="1">
    <location>
        <begin position="1"/>
        <end position="49"/>
    </location>
</feature>
<keyword evidence="4" id="KW-1185">Reference proteome</keyword>
<dbReference type="AlphaFoldDB" id="A0A401RPV5"/>
<feature type="compositionally biased region" description="Basic and acidic residues" evidence="1">
    <location>
        <begin position="22"/>
        <end position="31"/>
    </location>
</feature>
<gene>
    <name evidence="3" type="ORF">chiPu_0018767</name>
</gene>
<dbReference type="GO" id="GO:0005102">
    <property type="term" value="F:signaling receptor binding"/>
    <property type="evidence" value="ECO:0007669"/>
    <property type="project" value="InterPro"/>
</dbReference>
<dbReference type="Pfam" id="PF14722">
    <property type="entry name" value="KRAP_IP3R_bind"/>
    <property type="match status" value="1"/>
</dbReference>
<dbReference type="InterPro" id="IPR043444">
    <property type="entry name" value="TESPA1-like"/>
</dbReference>
<protein>
    <recommendedName>
        <fullName evidence="2">ITPR-interacting domain-containing protein</fullName>
    </recommendedName>
</protein>
<dbReference type="PANTHER" id="PTHR17469:SF1">
    <property type="entry name" value="PROTEIN TESPA1"/>
    <property type="match status" value="1"/>
</dbReference>
<dbReference type="SMART" id="SM01257">
    <property type="entry name" value="KRAP_IP3R_bind"/>
    <property type="match status" value="1"/>
</dbReference>
<organism evidence="3 4">
    <name type="scientific">Chiloscyllium punctatum</name>
    <name type="common">Brownbanded bambooshark</name>
    <name type="synonym">Hemiscyllium punctatum</name>
    <dbReference type="NCBI Taxonomy" id="137246"/>
    <lineage>
        <taxon>Eukaryota</taxon>
        <taxon>Metazoa</taxon>
        <taxon>Chordata</taxon>
        <taxon>Craniata</taxon>
        <taxon>Vertebrata</taxon>
        <taxon>Chondrichthyes</taxon>
        <taxon>Elasmobranchii</taxon>
        <taxon>Galeomorphii</taxon>
        <taxon>Galeoidea</taxon>
        <taxon>Orectolobiformes</taxon>
        <taxon>Hemiscylliidae</taxon>
        <taxon>Chiloscyllium</taxon>
    </lineage>
</organism>
<evidence type="ECO:0000313" key="4">
    <source>
        <dbReference type="Proteomes" id="UP000287033"/>
    </source>
</evidence>
<evidence type="ECO:0000259" key="2">
    <source>
        <dbReference type="SMART" id="SM01257"/>
    </source>
</evidence>
<feature type="compositionally biased region" description="Low complexity" evidence="1">
    <location>
        <begin position="1"/>
        <end position="12"/>
    </location>
</feature>
<comment type="caution">
    <text evidence="3">The sequence shown here is derived from an EMBL/GenBank/DDBJ whole genome shotgun (WGS) entry which is preliminary data.</text>
</comment>
<accession>A0A401RPV5</accession>
<evidence type="ECO:0000313" key="3">
    <source>
        <dbReference type="EMBL" id="GCC20146.1"/>
    </source>
</evidence>
<feature type="domain" description="ITPR-interacting" evidence="2">
    <location>
        <begin position="112"/>
        <end position="277"/>
    </location>
</feature>
<dbReference type="EMBL" id="BEZZ01001685">
    <property type="protein sequence ID" value="GCC20146.1"/>
    <property type="molecule type" value="Genomic_DNA"/>
</dbReference>
<proteinExistence type="predicted"/>
<dbReference type="STRING" id="137246.A0A401RPV5"/>
<dbReference type="InterPro" id="IPR029325">
    <property type="entry name" value="ITPR-bd"/>
</dbReference>